<dbReference type="GO" id="GO:0004672">
    <property type="term" value="F:protein kinase activity"/>
    <property type="evidence" value="ECO:0007669"/>
    <property type="project" value="InterPro"/>
</dbReference>
<dbReference type="InterPro" id="IPR011009">
    <property type="entry name" value="Kinase-like_dom_sf"/>
</dbReference>
<keyword evidence="4" id="KW-1185">Reference proteome</keyword>
<dbReference type="STRING" id="988480.A0A075AQU7"/>
<dbReference type="InterPro" id="IPR000719">
    <property type="entry name" value="Prot_kinase_dom"/>
</dbReference>
<dbReference type="AlphaFoldDB" id="A0A075AQU7"/>
<evidence type="ECO:0000313" key="2">
    <source>
        <dbReference type="EMBL" id="EPZ32560.1"/>
    </source>
</evidence>
<dbReference type="Proteomes" id="UP000030755">
    <property type="component" value="Unassembled WGS sequence"/>
</dbReference>
<sequence>MPENILLQTGEFSKVLLVDFGLAKVFINDHLVTVCGTPNYLPPELLSLFIGFPVYAKYIKHKGQLPFGEEDEILLYRHILRGTVSFYDPVWLKVSSDGI</sequence>
<reference evidence="5" key="2">
    <citation type="journal article" date="2018" name="Nat. Microbiol.">
        <title>Leveraging single-cell genomics to expand the fungal tree of life.</title>
        <authorList>
            <person name="Ahrendt S.R."/>
            <person name="Quandt C.A."/>
            <person name="Ciobanu D."/>
            <person name="Clum A."/>
            <person name="Salamov A."/>
            <person name="Andreopoulos B."/>
            <person name="Cheng J.F."/>
            <person name="Woyke T."/>
            <person name="Pelin A."/>
            <person name="Henrissat B."/>
            <person name="Reynolds N.K."/>
            <person name="Benny G.L."/>
            <person name="Smith M.E."/>
            <person name="James T.Y."/>
            <person name="Grigoriev I.V."/>
        </authorList>
    </citation>
    <scope>NUCLEOTIDE SEQUENCE [LARGE SCALE GENOMIC DNA]</scope>
    <source>
        <strain evidence="5">CSF55</strain>
    </source>
</reference>
<dbReference type="PROSITE" id="PS50011">
    <property type="entry name" value="PROTEIN_KINASE_DOM"/>
    <property type="match status" value="1"/>
</dbReference>
<evidence type="ECO:0000259" key="1">
    <source>
        <dbReference type="PROSITE" id="PS50011"/>
    </source>
</evidence>
<accession>A0A075AQU7</accession>
<proteinExistence type="predicted"/>
<dbReference type="PANTHER" id="PTHR24347">
    <property type="entry name" value="SERINE/THREONINE-PROTEIN KINASE"/>
    <property type="match status" value="1"/>
</dbReference>
<evidence type="ECO:0000313" key="4">
    <source>
        <dbReference type="Proteomes" id="UP000030755"/>
    </source>
</evidence>
<dbReference type="OrthoDB" id="10252171at2759"/>
<dbReference type="EMBL" id="KE561144">
    <property type="protein sequence ID" value="EPZ32560.1"/>
    <property type="molecule type" value="Genomic_DNA"/>
</dbReference>
<feature type="domain" description="Protein kinase" evidence="1">
    <location>
        <begin position="1"/>
        <end position="99"/>
    </location>
</feature>
<name>A0A075AQU7_ROZAC</name>
<evidence type="ECO:0000313" key="5">
    <source>
        <dbReference type="Proteomes" id="UP000281549"/>
    </source>
</evidence>
<dbReference type="Gene3D" id="1.10.510.10">
    <property type="entry name" value="Transferase(Phosphotransferase) domain 1"/>
    <property type="match status" value="1"/>
</dbReference>
<dbReference type="SUPFAM" id="SSF56112">
    <property type="entry name" value="Protein kinase-like (PK-like)"/>
    <property type="match status" value="1"/>
</dbReference>
<dbReference type="GO" id="GO:0005524">
    <property type="term" value="F:ATP binding"/>
    <property type="evidence" value="ECO:0007669"/>
    <property type="project" value="InterPro"/>
</dbReference>
<dbReference type="Pfam" id="PF00069">
    <property type="entry name" value="Pkinase"/>
    <property type="match status" value="1"/>
</dbReference>
<reference evidence="2 4" key="1">
    <citation type="journal article" date="2013" name="Curr. Biol.">
        <title>Shared signatures of parasitism and phylogenomics unite Cryptomycota and microsporidia.</title>
        <authorList>
            <person name="James T.Y."/>
            <person name="Pelin A."/>
            <person name="Bonen L."/>
            <person name="Ahrendt S."/>
            <person name="Sain D."/>
            <person name="Corradi N."/>
            <person name="Stajich J.E."/>
        </authorList>
    </citation>
    <scope>NUCLEOTIDE SEQUENCE [LARGE SCALE GENOMIC DNA]</scope>
    <source>
        <strain evidence="2 4">CSF55</strain>
        <strain evidence="2 4">CSF55</strain>
    </source>
</reference>
<dbReference type="EMBL" id="ML005004">
    <property type="protein sequence ID" value="RKP20952.1"/>
    <property type="molecule type" value="Genomic_DNA"/>
</dbReference>
<gene>
    <name evidence="2" type="ORF">O9G_004134</name>
    <name evidence="3" type="ORF">ROZALSC1DRAFT_27603</name>
</gene>
<organism evidence="2 4">
    <name type="scientific">Rozella allomycis (strain CSF55)</name>
    <dbReference type="NCBI Taxonomy" id="988480"/>
    <lineage>
        <taxon>Eukaryota</taxon>
        <taxon>Fungi</taxon>
        <taxon>Fungi incertae sedis</taxon>
        <taxon>Cryptomycota</taxon>
        <taxon>Cryptomycota incertae sedis</taxon>
        <taxon>Rozella</taxon>
    </lineage>
</organism>
<protein>
    <recommendedName>
        <fullName evidence="1">Protein kinase domain-containing protein</fullName>
    </recommendedName>
</protein>
<dbReference type="Proteomes" id="UP000281549">
    <property type="component" value="Unassembled WGS sequence"/>
</dbReference>
<dbReference type="HOGENOM" id="CLU_2321677_0_0_1"/>
<evidence type="ECO:0000313" key="3">
    <source>
        <dbReference type="EMBL" id="RKP20952.1"/>
    </source>
</evidence>
<reference evidence="3" key="3">
    <citation type="submission" date="2018-08" db="EMBL/GenBank/DDBJ databases">
        <title>Leveraging single-cell genomics to expand the Fungal Tree of Life.</title>
        <authorList>
            <consortium name="DOE Joint Genome Institute"/>
            <person name="Ahrendt S.R."/>
            <person name="Quandt C.A."/>
            <person name="Ciobanu D."/>
            <person name="Clum A."/>
            <person name="Salamov A."/>
            <person name="Andreopoulos B."/>
            <person name="Cheng J.-F."/>
            <person name="Woyke T."/>
            <person name="Pelin A."/>
            <person name="Henrissat B."/>
            <person name="Reynolds N."/>
            <person name="Benny G.L."/>
            <person name="Smith M.E."/>
            <person name="James T.Y."/>
            <person name="Grigoriev I.V."/>
        </authorList>
    </citation>
    <scope>NUCLEOTIDE SEQUENCE</scope>
    <source>
        <strain evidence="3">CSF55</strain>
    </source>
</reference>